<dbReference type="PANTHER" id="PTHR10166">
    <property type="entry name" value="VOLTAGE-DEPENDENT CALCIUM CHANNEL SUBUNIT ALPHA-2/DELTA-RELATED"/>
    <property type="match status" value="1"/>
</dbReference>
<evidence type="ECO:0000313" key="1">
    <source>
        <dbReference type="EMBL" id="KFM65775.1"/>
    </source>
</evidence>
<dbReference type="AlphaFoldDB" id="A0A087TKY6"/>
<dbReference type="PANTHER" id="PTHR10166:SF37">
    <property type="entry name" value="STOLID, ISOFORM H"/>
    <property type="match status" value="1"/>
</dbReference>
<feature type="non-terminal residue" evidence="1">
    <location>
        <position position="186"/>
    </location>
</feature>
<dbReference type="GO" id="GO:0005891">
    <property type="term" value="C:voltage-gated calcium channel complex"/>
    <property type="evidence" value="ECO:0007669"/>
    <property type="project" value="TreeGrafter"/>
</dbReference>
<protein>
    <submittedName>
        <fullName evidence="1">Voltage-dependent calcium channel subunit alpha-2/delta-3</fullName>
    </submittedName>
</protein>
<sequence length="186" mass="21569">MLEEIENQRKKREEDTVKLMNEEFQMGQMGNVSISHYMASAPVEDYPSDAEFYRRPYKRPSVQLLITVATPVFDRRNFSNVTERIRSSKNIWIERTKEMRVANILGVAGTDVPIREIIKLTPPHKLGVNGYSFVVTNNGFVLYHPDLRPLFQDMLKPQYNTVDMTEVELVDDDKLGPREFDETLLG</sequence>
<dbReference type="EMBL" id="KK115696">
    <property type="protein sequence ID" value="KFM65775.1"/>
    <property type="molecule type" value="Genomic_DNA"/>
</dbReference>
<evidence type="ECO:0000313" key="2">
    <source>
        <dbReference type="Proteomes" id="UP000054359"/>
    </source>
</evidence>
<dbReference type="Gene3D" id="3.30.450.20">
    <property type="entry name" value="PAS domain"/>
    <property type="match status" value="1"/>
</dbReference>
<dbReference type="Proteomes" id="UP000054359">
    <property type="component" value="Unassembled WGS sequence"/>
</dbReference>
<reference evidence="1 2" key="1">
    <citation type="submission" date="2013-11" db="EMBL/GenBank/DDBJ databases">
        <title>Genome sequencing of Stegodyphus mimosarum.</title>
        <authorList>
            <person name="Bechsgaard J."/>
        </authorList>
    </citation>
    <scope>NUCLEOTIDE SEQUENCE [LARGE SCALE GENOMIC DNA]</scope>
</reference>
<proteinExistence type="predicted"/>
<dbReference type="STRING" id="407821.A0A087TKY6"/>
<accession>A0A087TKY6</accession>
<keyword evidence="2" id="KW-1185">Reference proteome</keyword>
<organism evidence="1 2">
    <name type="scientific">Stegodyphus mimosarum</name>
    <name type="common">African social velvet spider</name>
    <dbReference type="NCBI Taxonomy" id="407821"/>
    <lineage>
        <taxon>Eukaryota</taxon>
        <taxon>Metazoa</taxon>
        <taxon>Ecdysozoa</taxon>
        <taxon>Arthropoda</taxon>
        <taxon>Chelicerata</taxon>
        <taxon>Arachnida</taxon>
        <taxon>Araneae</taxon>
        <taxon>Araneomorphae</taxon>
        <taxon>Entelegynae</taxon>
        <taxon>Eresoidea</taxon>
        <taxon>Eresidae</taxon>
        <taxon>Stegodyphus</taxon>
    </lineage>
</organism>
<dbReference type="InterPro" id="IPR051173">
    <property type="entry name" value="Ca_channel_alpha-2/delta"/>
</dbReference>
<gene>
    <name evidence="1" type="ORF">X975_02727</name>
</gene>
<dbReference type="OrthoDB" id="10054666at2759"/>
<name>A0A087TKY6_STEMI</name>
<dbReference type="GO" id="GO:0005245">
    <property type="term" value="F:voltage-gated calcium channel activity"/>
    <property type="evidence" value="ECO:0007669"/>
    <property type="project" value="TreeGrafter"/>
</dbReference>